<proteinExistence type="predicted"/>
<dbReference type="AlphaFoldDB" id="A0A486V738"/>
<reference evidence="1" key="1">
    <citation type="submission" date="2019-03" db="EMBL/GenBank/DDBJ databases">
        <authorList>
            <consortium name="Pathogen Informatics"/>
        </authorList>
    </citation>
    <scope>NUCLEOTIDE SEQUENCE</scope>
    <source>
        <strain evidence="1">5012STDY7626355</strain>
    </source>
</reference>
<dbReference type="RefSeq" id="WP_135733985.1">
    <property type="nucleotide sequence ID" value="NZ_CAAHBH010000032.1"/>
</dbReference>
<accession>A0A486V738</accession>
<sequence>MTYEDDIENEMVDWQNERTFESIELTTLDHAIAAYRHYKSKNIDLTKLEQNDIFRDIYEIKSIIYSYGNDFIEEKKEKDKISPISEQNRNCFDDPHNVLYNDNMFKYVYSDTLVDYQKVIKWIKDPEELKDTLEQAALKKNGNFYISDLVDYYKDENISFNEIPKEIEERFLKGDYDKFKTDANSNNYEELRSHYENKELLKEFSSNEQKEKRQRFERIRNEPLKIKRRL</sequence>
<gene>
    <name evidence="1" type="ORF">SAMEA4873556_05065</name>
</gene>
<evidence type="ECO:0000313" key="1">
    <source>
        <dbReference type="EMBL" id="VGM46610.1"/>
    </source>
</evidence>
<dbReference type="EMBL" id="CAAHDC010000030">
    <property type="protein sequence ID" value="VGM46610.1"/>
    <property type="molecule type" value="Genomic_DNA"/>
</dbReference>
<name>A0A486V738_KLEPN</name>
<organism evidence="1">
    <name type="scientific">Klebsiella pneumoniae</name>
    <dbReference type="NCBI Taxonomy" id="573"/>
    <lineage>
        <taxon>Bacteria</taxon>
        <taxon>Pseudomonadati</taxon>
        <taxon>Pseudomonadota</taxon>
        <taxon>Gammaproteobacteria</taxon>
        <taxon>Enterobacterales</taxon>
        <taxon>Enterobacteriaceae</taxon>
        <taxon>Klebsiella/Raoultella group</taxon>
        <taxon>Klebsiella</taxon>
        <taxon>Klebsiella pneumoniae complex</taxon>
    </lineage>
</organism>
<protein>
    <submittedName>
        <fullName evidence="1">Uncharacterized protein</fullName>
    </submittedName>
</protein>